<evidence type="ECO:0000256" key="3">
    <source>
        <dbReference type="ARBA" id="ARBA00038471"/>
    </source>
</evidence>
<evidence type="ECO:0000313" key="6">
    <source>
        <dbReference type="Proteomes" id="UP001293593"/>
    </source>
</evidence>
<dbReference type="CDD" id="cd15796">
    <property type="entry name" value="CIF_like"/>
    <property type="match status" value="1"/>
</dbReference>
<dbReference type="Gene3D" id="1.20.140.40">
    <property type="entry name" value="Invertase/pectin methylesterase inhibitor family protein"/>
    <property type="match status" value="1"/>
</dbReference>
<comment type="caution">
    <text evidence="5">The sequence shown here is derived from an EMBL/GenBank/DDBJ whole genome shotgun (WGS) entry which is preliminary data.</text>
</comment>
<organism evidence="5 6">
    <name type="scientific">Acacia crassicarpa</name>
    <name type="common">northern wattle</name>
    <dbReference type="NCBI Taxonomy" id="499986"/>
    <lineage>
        <taxon>Eukaryota</taxon>
        <taxon>Viridiplantae</taxon>
        <taxon>Streptophyta</taxon>
        <taxon>Embryophyta</taxon>
        <taxon>Tracheophyta</taxon>
        <taxon>Spermatophyta</taxon>
        <taxon>Magnoliopsida</taxon>
        <taxon>eudicotyledons</taxon>
        <taxon>Gunneridae</taxon>
        <taxon>Pentapetalae</taxon>
        <taxon>rosids</taxon>
        <taxon>fabids</taxon>
        <taxon>Fabales</taxon>
        <taxon>Fabaceae</taxon>
        <taxon>Caesalpinioideae</taxon>
        <taxon>mimosoid clade</taxon>
        <taxon>Acacieae</taxon>
        <taxon>Acacia</taxon>
    </lineage>
</organism>
<dbReference type="NCBIfam" id="TIGR01614">
    <property type="entry name" value="PME_inhib"/>
    <property type="match status" value="1"/>
</dbReference>
<reference evidence="5" key="1">
    <citation type="submission" date="2023-10" db="EMBL/GenBank/DDBJ databases">
        <title>Chromosome-level genome of the transformable northern wattle, Acacia crassicarpa.</title>
        <authorList>
            <person name="Massaro I."/>
            <person name="Sinha N.R."/>
            <person name="Poethig S."/>
            <person name="Leichty A.R."/>
        </authorList>
    </citation>
    <scope>NUCLEOTIDE SEQUENCE</scope>
    <source>
        <strain evidence="5">Acra3RX</strain>
        <tissue evidence="5">Leaf</tissue>
    </source>
</reference>
<dbReference type="InterPro" id="IPR006501">
    <property type="entry name" value="Pectinesterase_inhib_dom"/>
</dbReference>
<dbReference type="PANTHER" id="PTHR36710:SF13">
    <property type="entry name" value="PUTATIVE-RELATED"/>
    <property type="match status" value="1"/>
</dbReference>
<keyword evidence="6" id="KW-1185">Reference proteome</keyword>
<protein>
    <recommendedName>
        <fullName evidence="4">Pectinesterase inhibitor domain-containing protein</fullName>
    </recommendedName>
</protein>
<comment type="similarity">
    <text evidence="3">Belongs to the PMEI family.</text>
</comment>
<dbReference type="GO" id="GO:0004857">
    <property type="term" value="F:enzyme inhibitor activity"/>
    <property type="evidence" value="ECO:0007669"/>
    <property type="project" value="InterPro"/>
</dbReference>
<name>A0AAE1IW04_9FABA</name>
<dbReference type="Proteomes" id="UP001293593">
    <property type="component" value="Unassembled WGS sequence"/>
</dbReference>
<evidence type="ECO:0000256" key="1">
    <source>
        <dbReference type="ARBA" id="ARBA00022729"/>
    </source>
</evidence>
<dbReference type="EMBL" id="JAWXYG010000012">
    <property type="protein sequence ID" value="KAK4257867.1"/>
    <property type="molecule type" value="Genomic_DNA"/>
</dbReference>
<gene>
    <name evidence="5" type="ORF">QN277_007400</name>
</gene>
<evidence type="ECO:0000259" key="4">
    <source>
        <dbReference type="SMART" id="SM00856"/>
    </source>
</evidence>
<dbReference type="InterPro" id="IPR034087">
    <property type="entry name" value="C/VIF1"/>
</dbReference>
<dbReference type="InterPro" id="IPR035513">
    <property type="entry name" value="Invertase/methylesterase_inhib"/>
</dbReference>
<dbReference type="SUPFAM" id="SSF101148">
    <property type="entry name" value="Plant invertase/pectin methylesterase inhibitor"/>
    <property type="match status" value="1"/>
</dbReference>
<dbReference type="PANTHER" id="PTHR36710">
    <property type="entry name" value="PECTINESTERASE INHIBITOR-LIKE"/>
    <property type="match status" value="1"/>
</dbReference>
<accession>A0AAE1IW04</accession>
<dbReference type="SMART" id="SM00856">
    <property type="entry name" value="PMEI"/>
    <property type="match status" value="1"/>
</dbReference>
<evidence type="ECO:0000313" key="5">
    <source>
        <dbReference type="EMBL" id="KAK4257867.1"/>
    </source>
</evidence>
<dbReference type="Pfam" id="PF04043">
    <property type="entry name" value="PMEI"/>
    <property type="match status" value="1"/>
</dbReference>
<feature type="domain" description="Pectinesterase inhibitor" evidence="4">
    <location>
        <begin position="36"/>
        <end position="180"/>
    </location>
</feature>
<dbReference type="InterPro" id="IPR052421">
    <property type="entry name" value="PCW_Enzyme_Inhibitor"/>
</dbReference>
<dbReference type="AlphaFoldDB" id="A0AAE1IW04"/>
<dbReference type="FunFam" id="1.20.140.40:FF:000009">
    <property type="entry name" value="Invertase/pectin methylesterase inhibitor family protein"/>
    <property type="match status" value="1"/>
</dbReference>
<keyword evidence="2" id="KW-1015">Disulfide bond</keyword>
<proteinExistence type="inferred from homology"/>
<evidence type="ECO:0000256" key="2">
    <source>
        <dbReference type="ARBA" id="ARBA00023157"/>
    </source>
</evidence>
<keyword evidence="1" id="KW-0732">Signal</keyword>
<sequence>MANQLRSQTLIIIFIVSTIFAIAPSYCSRIRMVHPDDESLIETTCKQTPNYDLCVKSLKSDPESSDADVAGLGLIMVKLITEKAKATESKIDNLLRGGGLNSKQRQALKSCRGMYEMVLDIDVPEAIEALEKGNPKFAEDGAKDMGNEAVYCEEEFDDEKSLLKQENEAIHELASIAVAIVRQLL</sequence>